<feature type="chain" id="PRO_5045611180" evidence="1">
    <location>
        <begin position="22"/>
        <end position="171"/>
    </location>
</feature>
<evidence type="ECO:0000313" key="2">
    <source>
        <dbReference type="EMBL" id="MET7016220.1"/>
    </source>
</evidence>
<sequence length="171" mass="18779">MKSKFWLFGLVLLGASGMACAEDGMISTSISNIVNSTEKLSWAVISGFESRHVGGNEELNDHNRGIGIRAEGGWVLGGYYNSYRRYSVYAGREFQWRMVGEGDNGVNFGVTVGAVSGYLDGIRAGQQHGINLMLVPELVAVTKYAEIALMYIPEMTKTPATFAAQLRFRWP</sequence>
<feature type="signal peptide" evidence="1">
    <location>
        <begin position="1"/>
        <end position="21"/>
    </location>
</feature>
<dbReference type="Proteomes" id="UP001549691">
    <property type="component" value="Unassembled WGS sequence"/>
</dbReference>
<dbReference type="PROSITE" id="PS51257">
    <property type="entry name" value="PROKAR_LIPOPROTEIN"/>
    <property type="match status" value="1"/>
</dbReference>
<dbReference type="RefSeq" id="WP_354602679.1">
    <property type="nucleotide sequence ID" value="NZ_JBEWZI010000031.1"/>
</dbReference>
<comment type="caution">
    <text evidence="2">The sequence shown here is derived from an EMBL/GenBank/DDBJ whole genome shotgun (WGS) entry which is preliminary data.</text>
</comment>
<gene>
    <name evidence="2" type="ORF">ABXR19_18690</name>
</gene>
<keyword evidence="3" id="KW-1185">Reference proteome</keyword>
<protein>
    <submittedName>
        <fullName evidence="2">Uncharacterized protein</fullName>
    </submittedName>
</protein>
<evidence type="ECO:0000256" key="1">
    <source>
        <dbReference type="SAM" id="SignalP"/>
    </source>
</evidence>
<keyword evidence="1" id="KW-0732">Signal</keyword>
<evidence type="ECO:0000313" key="3">
    <source>
        <dbReference type="Proteomes" id="UP001549691"/>
    </source>
</evidence>
<dbReference type="Gene3D" id="2.40.160.20">
    <property type="match status" value="1"/>
</dbReference>
<dbReference type="EMBL" id="JBEWZI010000031">
    <property type="protein sequence ID" value="MET7016220.1"/>
    <property type="molecule type" value="Genomic_DNA"/>
</dbReference>
<name>A0ABV2TQL3_9RHOO</name>
<accession>A0ABV2TQL3</accession>
<reference evidence="2 3" key="1">
    <citation type="submission" date="2024-07" db="EMBL/GenBank/DDBJ databases">
        <title>Uliginosibacterium flavum JJ3220;KACC:17644.</title>
        <authorList>
            <person name="Kim M.K."/>
        </authorList>
    </citation>
    <scope>NUCLEOTIDE SEQUENCE [LARGE SCALE GENOMIC DNA]</scope>
    <source>
        <strain evidence="2 3">KACC:17644</strain>
    </source>
</reference>
<organism evidence="2 3">
    <name type="scientific">Uliginosibacterium flavum</name>
    <dbReference type="NCBI Taxonomy" id="1396831"/>
    <lineage>
        <taxon>Bacteria</taxon>
        <taxon>Pseudomonadati</taxon>
        <taxon>Pseudomonadota</taxon>
        <taxon>Betaproteobacteria</taxon>
        <taxon>Rhodocyclales</taxon>
        <taxon>Zoogloeaceae</taxon>
        <taxon>Uliginosibacterium</taxon>
    </lineage>
</organism>
<proteinExistence type="predicted"/>